<feature type="binding site" evidence="10">
    <location>
        <position position="29"/>
    </location>
    <ligand>
        <name>Mg(2+)</name>
        <dbReference type="ChEBI" id="CHEBI:18420"/>
    </ligand>
</feature>
<dbReference type="GO" id="GO:0031683">
    <property type="term" value="F:G-protein beta/gamma-subunit complex binding"/>
    <property type="evidence" value="ECO:0007669"/>
    <property type="project" value="InterPro"/>
</dbReference>
<dbReference type="PRINTS" id="PR00318">
    <property type="entry name" value="GPROTEINA"/>
</dbReference>
<dbReference type="GeneID" id="8859532"/>
<dbReference type="InParanoid" id="D2VAE3"/>
<sequence>MGCFDCGGEDEPKRVLKLILLGTAQSGKSTLFKQLRIINNKPFTEKEKISMSNVVRENLIEGCSAILKAMHDLGIELMKENEDTASMIMSIAKEPVIEIQKILTTKTENYGEDIAGKIAKLWKDPGMKQCLAKRSEFTINDTIEYFLDHCERICKPDYVATQEDIIKARLTTLGITEVEFDADGYRWKFTDVGGQRTERRKWIHAFVDTTAVVFICSLNDFDMNLEEDKTTNRIHESLLLFREICELDCFKSIPIIVLFNKDDLFREKIKNADLRVAFSDYHGGHQYESARDFIINKFKSLNSKNTQLYSHVTTATNTNNIKMVFNDVKNILLQKDLETLNII</sequence>
<gene>
    <name evidence="11" type="ORF">NAEGRDRAFT_47943</name>
</gene>
<protein>
    <submittedName>
        <fullName evidence="11">Predicted protein</fullName>
    </submittedName>
</protein>
<keyword evidence="5 9" id="KW-0342">GTP-binding</keyword>
<evidence type="ECO:0000256" key="3">
    <source>
        <dbReference type="ARBA" id="ARBA00022741"/>
    </source>
</evidence>
<dbReference type="PROSITE" id="PS51882">
    <property type="entry name" value="G_ALPHA"/>
    <property type="match status" value="1"/>
</dbReference>
<feature type="binding site" evidence="9">
    <location>
        <position position="315"/>
    </location>
    <ligand>
        <name>GTP</name>
        <dbReference type="ChEBI" id="CHEBI:37565"/>
    </ligand>
</feature>
<dbReference type="GO" id="GO:0005737">
    <property type="term" value="C:cytoplasm"/>
    <property type="evidence" value="ECO:0007669"/>
    <property type="project" value="TreeGrafter"/>
</dbReference>
<dbReference type="GO" id="GO:0003924">
    <property type="term" value="F:GTPase activity"/>
    <property type="evidence" value="ECO:0007669"/>
    <property type="project" value="InterPro"/>
</dbReference>
<evidence type="ECO:0000256" key="9">
    <source>
        <dbReference type="PIRSR" id="PIRSR601019-1"/>
    </source>
</evidence>
<dbReference type="VEuPathDB" id="AmoebaDB:NAEGRDRAFT_47943"/>
<dbReference type="FunFam" id="3.40.50.300:FF:003800">
    <property type="entry name" value="Guanine nucleotide-binding protein G(k) subunit alpha"/>
    <property type="match status" value="1"/>
</dbReference>
<proteinExistence type="predicted"/>
<dbReference type="Gene3D" id="1.10.400.10">
    <property type="entry name" value="GI Alpha 1, domain 2-like"/>
    <property type="match status" value="1"/>
</dbReference>
<keyword evidence="3 9" id="KW-0547">Nucleotide-binding</keyword>
<reference evidence="11 12" key="1">
    <citation type="journal article" date="2010" name="Cell">
        <title>The genome of Naegleria gruberi illuminates early eukaryotic versatility.</title>
        <authorList>
            <person name="Fritz-Laylin L.K."/>
            <person name="Prochnik S.E."/>
            <person name="Ginger M.L."/>
            <person name="Dacks J.B."/>
            <person name="Carpenter M.L."/>
            <person name="Field M.C."/>
            <person name="Kuo A."/>
            <person name="Paredez A."/>
            <person name="Chapman J."/>
            <person name="Pham J."/>
            <person name="Shu S."/>
            <person name="Neupane R."/>
            <person name="Cipriano M."/>
            <person name="Mancuso J."/>
            <person name="Tu H."/>
            <person name="Salamov A."/>
            <person name="Lindquist E."/>
            <person name="Shapiro H."/>
            <person name="Lucas S."/>
            <person name="Grigoriev I.V."/>
            <person name="Cande W.Z."/>
            <person name="Fulton C."/>
            <person name="Rokhsar D.S."/>
            <person name="Dawson S.C."/>
        </authorList>
    </citation>
    <scope>NUCLEOTIDE SEQUENCE [LARGE SCALE GENOMIC DNA]</scope>
    <source>
        <strain evidence="11 12">NEG-M</strain>
    </source>
</reference>
<keyword evidence="6" id="KW-0564">Palmitate</keyword>
<feature type="binding site" evidence="9">
    <location>
        <begin position="191"/>
        <end position="195"/>
    </location>
    <ligand>
        <name>GTP</name>
        <dbReference type="ChEBI" id="CHEBI:37565"/>
    </ligand>
</feature>
<dbReference type="RefSeq" id="XP_002679159.1">
    <property type="nucleotide sequence ID" value="XM_002679113.1"/>
</dbReference>
<dbReference type="Gene3D" id="3.40.50.300">
    <property type="entry name" value="P-loop containing nucleotide triphosphate hydrolases"/>
    <property type="match status" value="1"/>
</dbReference>
<name>D2VAE3_NAEGR</name>
<evidence type="ECO:0000256" key="7">
    <source>
        <dbReference type="ARBA" id="ARBA00023224"/>
    </source>
</evidence>
<dbReference type="STRING" id="5762.D2VAE3"/>
<dbReference type="OMA" id="HKPLYTH"/>
<dbReference type="GO" id="GO:0046872">
    <property type="term" value="F:metal ion binding"/>
    <property type="evidence" value="ECO:0007669"/>
    <property type="project" value="UniProtKB-KW"/>
</dbReference>
<dbReference type="EMBL" id="GG738859">
    <property type="protein sequence ID" value="EFC46415.1"/>
    <property type="molecule type" value="Genomic_DNA"/>
</dbReference>
<dbReference type="KEGG" id="ngr:NAEGRDRAFT_47943"/>
<dbReference type="eggNOG" id="KOG0082">
    <property type="taxonomic scope" value="Eukaryota"/>
</dbReference>
<dbReference type="PANTHER" id="PTHR10218:SF302">
    <property type="entry name" value="GUANINE NUCLEOTIDE-BINDING PROTEIN ALPHA-5 SUBUNIT"/>
    <property type="match status" value="1"/>
</dbReference>
<evidence type="ECO:0000313" key="11">
    <source>
        <dbReference type="EMBL" id="EFC46415.1"/>
    </source>
</evidence>
<dbReference type="InterPro" id="IPR027417">
    <property type="entry name" value="P-loop_NTPase"/>
</dbReference>
<dbReference type="GO" id="GO:0005834">
    <property type="term" value="C:heterotrimeric G-protein complex"/>
    <property type="evidence" value="ECO:0007669"/>
    <property type="project" value="TreeGrafter"/>
</dbReference>
<dbReference type="GO" id="GO:0005525">
    <property type="term" value="F:GTP binding"/>
    <property type="evidence" value="ECO:0007669"/>
    <property type="project" value="UniProtKB-KW"/>
</dbReference>
<evidence type="ECO:0000256" key="5">
    <source>
        <dbReference type="ARBA" id="ARBA00023134"/>
    </source>
</evidence>
<keyword evidence="12" id="KW-1185">Reference proteome</keyword>
<dbReference type="InterPro" id="IPR001019">
    <property type="entry name" value="Gprotein_alpha_su"/>
</dbReference>
<dbReference type="PANTHER" id="PTHR10218">
    <property type="entry name" value="GTP-BINDING PROTEIN ALPHA SUBUNIT"/>
    <property type="match status" value="1"/>
</dbReference>
<organism evidence="12">
    <name type="scientific">Naegleria gruberi</name>
    <name type="common">Amoeba</name>
    <dbReference type="NCBI Taxonomy" id="5762"/>
    <lineage>
        <taxon>Eukaryota</taxon>
        <taxon>Discoba</taxon>
        <taxon>Heterolobosea</taxon>
        <taxon>Tetramitia</taxon>
        <taxon>Eutetramitia</taxon>
        <taxon>Vahlkampfiidae</taxon>
        <taxon>Naegleria</taxon>
    </lineage>
</organism>
<keyword evidence="7" id="KW-0807">Transducer</keyword>
<evidence type="ECO:0000313" key="12">
    <source>
        <dbReference type="Proteomes" id="UP000006671"/>
    </source>
</evidence>
<dbReference type="Proteomes" id="UP000006671">
    <property type="component" value="Unassembled WGS sequence"/>
</dbReference>
<dbReference type="SMART" id="SM00275">
    <property type="entry name" value="G_alpha"/>
    <property type="match status" value="1"/>
</dbReference>
<dbReference type="AlphaFoldDB" id="D2VAE3"/>
<feature type="binding site" evidence="9">
    <location>
        <begin position="260"/>
        <end position="263"/>
    </location>
    <ligand>
        <name>GTP</name>
        <dbReference type="ChEBI" id="CHEBI:37565"/>
    </ligand>
</feature>
<dbReference type="CDD" id="cd00066">
    <property type="entry name" value="G-alpha"/>
    <property type="match status" value="1"/>
</dbReference>
<dbReference type="SUPFAM" id="SSF47895">
    <property type="entry name" value="Transducin (alpha subunit), insertion domain"/>
    <property type="match status" value="1"/>
</dbReference>
<evidence type="ECO:0000256" key="1">
    <source>
        <dbReference type="ARBA" id="ARBA00022707"/>
    </source>
</evidence>
<evidence type="ECO:0000256" key="8">
    <source>
        <dbReference type="ARBA" id="ARBA00023288"/>
    </source>
</evidence>
<evidence type="ECO:0000256" key="2">
    <source>
        <dbReference type="ARBA" id="ARBA00022723"/>
    </source>
</evidence>
<keyword evidence="2 10" id="KW-0479">Metal-binding</keyword>
<dbReference type="SUPFAM" id="SSF52540">
    <property type="entry name" value="P-loop containing nucleoside triphosphate hydrolases"/>
    <property type="match status" value="1"/>
</dbReference>
<evidence type="ECO:0000256" key="4">
    <source>
        <dbReference type="ARBA" id="ARBA00022842"/>
    </source>
</evidence>
<dbReference type="OrthoDB" id="5817230at2759"/>
<accession>D2VAE3</accession>
<dbReference type="Pfam" id="PF00503">
    <property type="entry name" value="G-alpha"/>
    <property type="match status" value="1"/>
</dbReference>
<keyword evidence="1" id="KW-0519">Myristate</keyword>
<feature type="binding site" evidence="10">
    <location>
        <position position="172"/>
    </location>
    <ligand>
        <name>Mg(2+)</name>
        <dbReference type="ChEBI" id="CHEBI:18420"/>
    </ligand>
</feature>
<evidence type="ECO:0000256" key="10">
    <source>
        <dbReference type="PIRSR" id="PIRSR601019-2"/>
    </source>
</evidence>
<keyword evidence="4 10" id="KW-0460">Magnesium</keyword>
<dbReference type="GO" id="GO:0007188">
    <property type="term" value="P:adenylate cyclase-modulating G protein-coupled receptor signaling pathway"/>
    <property type="evidence" value="ECO:0007669"/>
    <property type="project" value="TreeGrafter"/>
</dbReference>
<dbReference type="InterPro" id="IPR011025">
    <property type="entry name" value="GproteinA_insert"/>
</dbReference>
<evidence type="ECO:0000256" key="6">
    <source>
        <dbReference type="ARBA" id="ARBA00023139"/>
    </source>
</evidence>
<keyword evidence="8" id="KW-0449">Lipoprotein</keyword>
<dbReference type="GO" id="GO:0001664">
    <property type="term" value="F:G protein-coupled receptor binding"/>
    <property type="evidence" value="ECO:0007669"/>
    <property type="project" value="TreeGrafter"/>
</dbReference>